<accession>A0ABX7Y5B1</accession>
<keyword evidence="3 5" id="KW-0067">ATP-binding</keyword>
<keyword evidence="6" id="KW-1185">Reference proteome</keyword>
<dbReference type="InterPro" id="IPR003593">
    <property type="entry name" value="AAA+_ATPase"/>
</dbReference>
<dbReference type="InterPro" id="IPR027417">
    <property type="entry name" value="P-loop_NTPase"/>
</dbReference>
<dbReference type="RefSeq" id="WP_212323894.1">
    <property type="nucleotide sequence ID" value="NZ_AP024463.1"/>
</dbReference>
<reference evidence="5 6" key="1">
    <citation type="submission" date="2021-03" db="EMBL/GenBank/DDBJ databases">
        <title>Human Oral Microbial Genomes.</title>
        <authorList>
            <person name="Johnston C.D."/>
            <person name="Chen T."/>
            <person name="Dewhirst F.E."/>
        </authorList>
    </citation>
    <scope>NUCLEOTIDE SEQUENCE [LARGE SCALE GENOMIC DNA]</scope>
    <source>
        <strain evidence="5 6">DSMZ 100122</strain>
    </source>
</reference>
<dbReference type="GO" id="GO:0005524">
    <property type="term" value="F:ATP binding"/>
    <property type="evidence" value="ECO:0007669"/>
    <property type="project" value="UniProtKB-KW"/>
</dbReference>
<dbReference type="PROSITE" id="PS00211">
    <property type="entry name" value="ABC_TRANSPORTER_1"/>
    <property type="match status" value="1"/>
</dbReference>
<evidence type="ECO:0000256" key="1">
    <source>
        <dbReference type="ARBA" id="ARBA00022448"/>
    </source>
</evidence>
<evidence type="ECO:0000313" key="6">
    <source>
        <dbReference type="Proteomes" id="UP000678513"/>
    </source>
</evidence>
<organism evidence="5 6">
    <name type="scientific">Arachnia rubra</name>
    <dbReference type="NCBI Taxonomy" id="1547448"/>
    <lineage>
        <taxon>Bacteria</taxon>
        <taxon>Bacillati</taxon>
        <taxon>Actinomycetota</taxon>
        <taxon>Actinomycetes</taxon>
        <taxon>Propionibacteriales</taxon>
        <taxon>Propionibacteriaceae</taxon>
        <taxon>Arachnia</taxon>
    </lineage>
</organism>
<dbReference type="Pfam" id="PF00005">
    <property type="entry name" value="ABC_tran"/>
    <property type="match status" value="1"/>
</dbReference>
<dbReference type="InterPro" id="IPR051782">
    <property type="entry name" value="ABC_Transporter_VariousFunc"/>
</dbReference>
<dbReference type="SMART" id="SM00382">
    <property type="entry name" value="AAA"/>
    <property type="match status" value="1"/>
</dbReference>
<evidence type="ECO:0000256" key="3">
    <source>
        <dbReference type="ARBA" id="ARBA00022840"/>
    </source>
</evidence>
<protein>
    <submittedName>
        <fullName evidence="5">ABC transporter ATP-binding protein</fullName>
    </submittedName>
</protein>
<keyword evidence="2" id="KW-0547">Nucleotide-binding</keyword>
<dbReference type="Gene3D" id="3.40.50.300">
    <property type="entry name" value="P-loop containing nucleotide triphosphate hydrolases"/>
    <property type="match status" value="1"/>
</dbReference>
<keyword evidence="1" id="KW-0813">Transport</keyword>
<dbReference type="CDD" id="cd03230">
    <property type="entry name" value="ABC_DR_subfamily_A"/>
    <property type="match status" value="1"/>
</dbReference>
<dbReference type="SUPFAM" id="SSF52540">
    <property type="entry name" value="P-loop containing nucleoside triphosphate hydrolases"/>
    <property type="match status" value="1"/>
</dbReference>
<evidence type="ECO:0000313" key="5">
    <source>
        <dbReference type="EMBL" id="QUC08251.1"/>
    </source>
</evidence>
<dbReference type="Proteomes" id="UP000678513">
    <property type="component" value="Chromosome"/>
</dbReference>
<dbReference type="PANTHER" id="PTHR42939">
    <property type="entry name" value="ABC TRANSPORTER ATP-BINDING PROTEIN ALBC-RELATED"/>
    <property type="match status" value="1"/>
</dbReference>
<gene>
    <name evidence="5" type="ORF">J5A65_00390</name>
</gene>
<sequence length="240" mass="26560">MVSNTVLDIKNVSYAYDAGVEVLHDISFSVSRGEIVGLLGPNGSGKSTLIKLIFNLLRLKTGSISVNGRSHKSKAGRAQGQYLTSNDHMPEFLRASEYLQLTASLYGSSVDLKMAEDAFKAYGISGRVRHLMEDYSHGMRKKVQLISAFLMRRSLTVIDETLNGIDLEALHLVEKELLRMRGEGLGILLCSHDFPMLERISDRVVFLDYGHVITDVSVESLSQNQSSISDLVLSHLDSRS</sequence>
<dbReference type="EMBL" id="CP072384">
    <property type="protein sequence ID" value="QUC08251.1"/>
    <property type="molecule type" value="Genomic_DNA"/>
</dbReference>
<proteinExistence type="predicted"/>
<evidence type="ECO:0000259" key="4">
    <source>
        <dbReference type="PROSITE" id="PS50893"/>
    </source>
</evidence>
<evidence type="ECO:0000256" key="2">
    <source>
        <dbReference type="ARBA" id="ARBA00022741"/>
    </source>
</evidence>
<name>A0ABX7Y5B1_9ACTN</name>
<dbReference type="InterPro" id="IPR017871">
    <property type="entry name" value="ABC_transporter-like_CS"/>
</dbReference>
<dbReference type="PANTHER" id="PTHR42939:SF1">
    <property type="entry name" value="ABC TRANSPORTER ATP-BINDING PROTEIN ALBC-RELATED"/>
    <property type="match status" value="1"/>
</dbReference>
<feature type="domain" description="ABC transporter" evidence="4">
    <location>
        <begin position="7"/>
        <end position="234"/>
    </location>
</feature>
<dbReference type="InterPro" id="IPR003439">
    <property type="entry name" value="ABC_transporter-like_ATP-bd"/>
</dbReference>
<dbReference type="PROSITE" id="PS50893">
    <property type="entry name" value="ABC_TRANSPORTER_2"/>
    <property type="match status" value="1"/>
</dbReference>